<dbReference type="Proteomes" id="UP000008064">
    <property type="component" value="Unassembled WGS sequence"/>
</dbReference>
<feature type="compositionally biased region" description="Low complexity" evidence="1">
    <location>
        <begin position="50"/>
        <end position="62"/>
    </location>
</feature>
<organism>
    <name type="scientific">Serpula lacrymans var. lacrymans (strain S7.9)</name>
    <name type="common">Dry rot fungus</name>
    <dbReference type="NCBI Taxonomy" id="578457"/>
    <lineage>
        <taxon>Eukaryota</taxon>
        <taxon>Fungi</taxon>
        <taxon>Dikarya</taxon>
        <taxon>Basidiomycota</taxon>
        <taxon>Agaricomycotina</taxon>
        <taxon>Agaricomycetes</taxon>
        <taxon>Agaricomycetidae</taxon>
        <taxon>Boletales</taxon>
        <taxon>Coniophorineae</taxon>
        <taxon>Serpulaceae</taxon>
        <taxon>Serpula</taxon>
    </lineage>
</organism>
<reference evidence="2" key="1">
    <citation type="submission" date="2011-04" db="EMBL/GenBank/DDBJ databases">
        <title>Evolution of plant cell wall degrading machinery underlies the functional diversity of forest fungi.</title>
        <authorList>
            <consortium name="US DOE Joint Genome Institute (JGI-PGF)"/>
            <person name="Eastwood D.C."/>
            <person name="Floudas D."/>
            <person name="Binder M."/>
            <person name="Majcherczyk A."/>
            <person name="Schneider P."/>
            <person name="Aerts A."/>
            <person name="Asiegbu F.O."/>
            <person name="Baker S.E."/>
            <person name="Barry K."/>
            <person name="Bendiksby M."/>
            <person name="Blumentritt M."/>
            <person name="Coutinho P.M."/>
            <person name="Cullen D."/>
            <person name="Cullen D."/>
            <person name="Gathman A."/>
            <person name="Goodell B."/>
            <person name="Henrissat B."/>
            <person name="Ihrmark K."/>
            <person name="Kauserud H."/>
            <person name="Kohler A."/>
            <person name="LaButti K."/>
            <person name="Lapidus A."/>
            <person name="Lavin J.L."/>
            <person name="Lee Y.-H."/>
            <person name="Lindquist E."/>
            <person name="Lilly W."/>
            <person name="Lucas S."/>
            <person name="Morin E."/>
            <person name="Murat C."/>
            <person name="Oguiza J.A."/>
            <person name="Park J."/>
            <person name="Pisabarro A.G."/>
            <person name="Riley R."/>
            <person name="Rosling A."/>
            <person name="Salamov A."/>
            <person name="Schmidt O."/>
            <person name="Schmutz J."/>
            <person name="Skrede I."/>
            <person name="Stenlid J."/>
            <person name="Wiebenga A."/>
            <person name="Xie X."/>
            <person name="Kues U."/>
            <person name="Hibbett D.S."/>
            <person name="Hoffmeister D."/>
            <person name="Hogberg N."/>
            <person name="Martin F."/>
            <person name="Grigoriev I.V."/>
            <person name="Watkinson S.C."/>
        </authorList>
    </citation>
    <scope>NUCLEOTIDE SEQUENCE</scope>
    <source>
        <strain evidence="2">S7.9</strain>
    </source>
</reference>
<name>F8P1V5_SERL9</name>
<evidence type="ECO:0000256" key="1">
    <source>
        <dbReference type="SAM" id="MobiDB-lite"/>
    </source>
</evidence>
<dbReference type="EMBL" id="GL945436">
    <property type="protein sequence ID" value="EGO23133.1"/>
    <property type="molecule type" value="Genomic_DNA"/>
</dbReference>
<feature type="compositionally biased region" description="Polar residues" evidence="1">
    <location>
        <begin position="7"/>
        <end position="23"/>
    </location>
</feature>
<evidence type="ECO:0000313" key="2">
    <source>
        <dbReference type="EMBL" id="EGO23133.1"/>
    </source>
</evidence>
<gene>
    <name evidence="2" type="ORF">SERLADRAFT_471875</name>
</gene>
<sequence>MPLDGDSTISMLDARSNNETPSESIDAPRNQPNGTARAPRNRTLAQSVQAHLSHNSSNLRSSALRRRPSGNDRISTDPTSQSDRQEPLSCSLNPGANDRPSLLTRLSDHGQASGPQRDSHSHESHDLTTITAAVQTFTDPSLLPHSNVDDVENKRKLTAPEIMART</sequence>
<dbReference type="HOGENOM" id="CLU_1606680_0_0_1"/>
<feature type="region of interest" description="Disordered" evidence="1">
    <location>
        <begin position="1"/>
        <end position="126"/>
    </location>
</feature>
<feature type="compositionally biased region" description="Basic and acidic residues" evidence="1">
    <location>
        <begin position="117"/>
        <end position="126"/>
    </location>
</feature>
<accession>F8P1V5</accession>
<feature type="compositionally biased region" description="Polar residues" evidence="1">
    <location>
        <begin position="72"/>
        <end position="94"/>
    </location>
</feature>
<dbReference type="RefSeq" id="XP_007320373.1">
    <property type="nucleotide sequence ID" value="XM_007320311.1"/>
</dbReference>
<protein>
    <submittedName>
        <fullName evidence="2">Uncharacterized protein</fullName>
    </submittedName>
</protein>
<dbReference type="KEGG" id="sla:SERLADRAFT_471875"/>
<feature type="non-terminal residue" evidence="2">
    <location>
        <position position="166"/>
    </location>
</feature>
<dbReference type="AlphaFoldDB" id="F8P1V5"/>
<proteinExistence type="predicted"/>
<dbReference type="GeneID" id="18820036"/>